<gene>
    <name evidence="2" type="ORF">AGERDE_LOCUS2771</name>
</gene>
<keyword evidence="3" id="KW-1185">Reference proteome</keyword>
<feature type="compositionally biased region" description="Polar residues" evidence="1">
    <location>
        <begin position="34"/>
        <end position="46"/>
    </location>
</feature>
<feature type="compositionally biased region" description="Low complexity" evidence="1">
    <location>
        <begin position="1"/>
        <end position="33"/>
    </location>
</feature>
<comment type="caution">
    <text evidence="2">The sequence shown here is derived from an EMBL/GenBank/DDBJ whole genome shotgun (WGS) entry which is preliminary data.</text>
</comment>
<dbReference type="EMBL" id="CAJVPL010000243">
    <property type="protein sequence ID" value="CAG8471673.1"/>
    <property type="molecule type" value="Genomic_DNA"/>
</dbReference>
<organism evidence="2 3">
    <name type="scientific">Ambispora gerdemannii</name>
    <dbReference type="NCBI Taxonomy" id="144530"/>
    <lineage>
        <taxon>Eukaryota</taxon>
        <taxon>Fungi</taxon>
        <taxon>Fungi incertae sedis</taxon>
        <taxon>Mucoromycota</taxon>
        <taxon>Glomeromycotina</taxon>
        <taxon>Glomeromycetes</taxon>
        <taxon>Archaeosporales</taxon>
        <taxon>Ambisporaceae</taxon>
        <taxon>Ambispora</taxon>
    </lineage>
</organism>
<evidence type="ECO:0000256" key="1">
    <source>
        <dbReference type="SAM" id="MobiDB-lite"/>
    </source>
</evidence>
<evidence type="ECO:0000313" key="3">
    <source>
        <dbReference type="Proteomes" id="UP000789831"/>
    </source>
</evidence>
<sequence>MQRQNILSSQSLSSNNNNNPSQDNVYSQQQQQQRPLVQRSNSTSALRYSPPVPQLIRMNSLNFRDSSSGGGNMSSSSSNRGMVIDQHPHQRGAGYSGATEVVLLDLMGGNVRMMIDGRGGYLHQQHLQSNNSPVSTPRQDFSSSPFGSLNNAEKIRQEEETLRQHAEFHLRQSELQCWTTFVPVPSRYNGYLIPVIPDFSPY</sequence>
<feature type="region of interest" description="Disordered" evidence="1">
    <location>
        <begin position="1"/>
        <end position="92"/>
    </location>
</feature>
<proteinExistence type="predicted"/>
<accession>A0A9N8Z7X9</accession>
<name>A0A9N8Z7X9_9GLOM</name>
<dbReference type="OrthoDB" id="10413438at2759"/>
<evidence type="ECO:0000313" key="2">
    <source>
        <dbReference type="EMBL" id="CAG8471673.1"/>
    </source>
</evidence>
<feature type="region of interest" description="Disordered" evidence="1">
    <location>
        <begin position="126"/>
        <end position="148"/>
    </location>
</feature>
<dbReference type="AlphaFoldDB" id="A0A9N8Z7X9"/>
<protein>
    <submittedName>
        <fullName evidence="2">2509_t:CDS:1</fullName>
    </submittedName>
</protein>
<feature type="compositionally biased region" description="Low complexity" evidence="1">
    <location>
        <begin position="73"/>
        <end position="82"/>
    </location>
</feature>
<dbReference type="Proteomes" id="UP000789831">
    <property type="component" value="Unassembled WGS sequence"/>
</dbReference>
<reference evidence="2" key="1">
    <citation type="submission" date="2021-06" db="EMBL/GenBank/DDBJ databases">
        <authorList>
            <person name="Kallberg Y."/>
            <person name="Tangrot J."/>
            <person name="Rosling A."/>
        </authorList>
    </citation>
    <scope>NUCLEOTIDE SEQUENCE</scope>
    <source>
        <strain evidence="2">MT106</strain>
    </source>
</reference>